<proteinExistence type="inferred from homology"/>
<evidence type="ECO:0000313" key="9">
    <source>
        <dbReference type="EMBL" id="MCF5322154.1"/>
    </source>
</evidence>
<evidence type="ECO:0000256" key="3">
    <source>
        <dbReference type="ARBA" id="ARBA00011901"/>
    </source>
</evidence>
<dbReference type="SMART" id="SM00644">
    <property type="entry name" value="Ami_2"/>
    <property type="match status" value="1"/>
</dbReference>
<dbReference type="InterPro" id="IPR002502">
    <property type="entry name" value="Amidase_domain"/>
</dbReference>
<accession>U1T0P5</accession>
<dbReference type="InterPro" id="IPR036505">
    <property type="entry name" value="Amidase/PGRP_sf"/>
</dbReference>
<evidence type="ECO:0000256" key="5">
    <source>
        <dbReference type="ARBA" id="ARBA00023316"/>
    </source>
</evidence>
<dbReference type="Proteomes" id="UP000016504">
    <property type="component" value="Unassembled WGS sequence"/>
</dbReference>
<dbReference type="InterPro" id="IPR036366">
    <property type="entry name" value="PGBDSf"/>
</dbReference>
<dbReference type="FunFam" id="3.40.80.10:FF:000003">
    <property type="entry name" value="N-acetylmuramoyl-L-alanine amidase"/>
    <property type="match status" value="1"/>
</dbReference>
<evidence type="ECO:0000256" key="6">
    <source>
        <dbReference type="SAM" id="SignalP"/>
    </source>
</evidence>
<feature type="domain" description="N-acetylmuramoyl-L-alanine amidase" evidence="7">
    <location>
        <begin position="32"/>
        <end position="178"/>
    </location>
</feature>
<evidence type="ECO:0000313" key="11">
    <source>
        <dbReference type="Proteomes" id="UP000814078"/>
    </source>
</evidence>
<comment type="similarity">
    <text evidence="2">Belongs to the N-acetylmuramoyl-L-alanine amidase 2 family.</text>
</comment>
<reference evidence="8 10" key="1">
    <citation type="submission" date="2013-08" db="EMBL/GenBank/DDBJ databases">
        <title>Biodegradation of aromatic compounds in biofilm forming Pseudomonas isolated from sewage sludge.</title>
        <authorList>
            <person name="Qureshi A."/>
            <person name="Ghosh S."/>
            <person name="Khardenavis A.A."/>
            <person name="Kapley A."/>
            <person name="Purohit H.J."/>
        </authorList>
    </citation>
    <scope>NUCLEOTIDE SEQUENCE [LARGE SCALE GENOMIC DNA]</scope>
    <source>
        <strain evidence="8 10">EGD-AQ6</strain>
    </source>
</reference>
<dbReference type="InterPro" id="IPR002477">
    <property type="entry name" value="Peptidoglycan-bd-like"/>
</dbReference>
<comment type="caution">
    <text evidence="8">The sequence shown here is derived from an EMBL/GenBank/DDBJ whole genome shotgun (WGS) entry which is preliminary data.</text>
</comment>
<dbReference type="Pfam" id="PF01510">
    <property type="entry name" value="Amidase_2"/>
    <property type="match status" value="1"/>
</dbReference>
<sequence>MKKAVLLLAILMMTACVTAPENLIVKNGYAVDTTHTSPNQNERIRFLVLHYTVFDDKNSLDALTNGTASAHYLAYSTPHKHHNLPVVLQLVPEAKRAWHAGVSHWGNRANLNDTSIGIEIVNAGFIEGPTGRLWFPYTEAQLALVKHLAADVIKRYAIEPQNVVGHSDIAPLRKSDPGPLFPWQALSEHGIGAWPDAVTVHKHLAGRPESQTVDVSIVQRALATYGYTIPQSGVLDDETRQVIRAFQMHFRPAGISGIPDAETEAVALALVEKYLS</sequence>
<name>A0A1I1AB32_9PSED</name>
<dbReference type="Gene3D" id="1.10.101.10">
    <property type="entry name" value="PGBD-like superfamily/PGBD"/>
    <property type="match status" value="1"/>
</dbReference>
<dbReference type="InterPro" id="IPR051206">
    <property type="entry name" value="NAMLAA_amidase_2"/>
</dbReference>
<dbReference type="PROSITE" id="PS51257">
    <property type="entry name" value="PROKAR_LIPOPROTEIN"/>
    <property type="match status" value="1"/>
</dbReference>
<evidence type="ECO:0000256" key="2">
    <source>
        <dbReference type="ARBA" id="ARBA00007553"/>
    </source>
</evidence>
<evidence type="ECO:0000259" key="7">
    <source>
        <dbReference type="SMART" id="SM00644"/>
    </source>
</evidence>
<keyword evidence="4" id="KW-0378">Hydrolase</keyword>
<dbReference type="Pfam" id="PF01471">
    <property type="entry name" value="PG_binding_1"/>
    <property type="match status" value="1"/>
</dbReference>
<dbReference type="GO" id="GO:0009254">
    <property type="term" value="P:peptidoglycan turnover"/>
    <property type="evidence" value="ECO:0007669"/>
    <property type="project" value="TreeGrafter"/>
</dbReference>
<dbReference type="GO" id="GO:0019867">
    <property type="term" value="C:outer membrane"/>
    <property type="evidence" value="ECO:0007669"/>
    <property type="project" value="TreeGrafter"/>
</dbReference>
<dbReference type="CDD" id="cd06583">
    <property type="entry name" value="PGRP"/>
    <property type="match status" value="1"/>
</dbReference>
<dbReference type="GO" id="GO:0008745">
    <property type="term" value="F:N-acetylmuramoyl-L-alanine amidase activity"/>
    <property type="evidence" value="ECO:0007669"/>
    <property type="project" value="UniProtKB-EC"/>
</dbReference>
<reference evidence="9 11" key="2">
    <citation type="submission" date="2019-11" db="EMBL/GenBank/DDBJ databases">
        <title>Epiphytic Pseudomonas syringae from cherry orchards.</title>
        <authorList>
            <person name="Hulin M.T."/>
        </authorList>
    </citation>
    <scope>NUCLEOTIDE SEQUENCE [LARGE SCALE GENOMIC DNA]</scope>
    <source>
        <strain evidence="9 11">PA-5-11C</strain>
    </source>
</reference>
<comment type="catalytic activity">
    <reaction evidence="1">
        <text>Hydrolyzes the link between N-acetylmuramoyl residues and L-amino acid residues in certain cell-wall glycopeptides.</text>
        <dbReference type="EC" id="3.5.1.28"/>
    </reaction>
</comment>
<dbReference type="PANTHER" id="PTHR30417">
    <property type="entry name" value="N-ACETYLMURAMOYL-L-ALANINE AMIDASE AMID"/>
    <property type="match status" value="1"/>
</dbReference>
<evidence type="ECO:0000313" key="8">
    <source>
        <dbReference type="EMBL" id="ERH57725.1"/>
    </source>
</evidence>
<dbReference type="EMBL" id="WKCM01000089">
    <property type="protein sequence ID" value="MCF5322154.1"/>
    <property type="molecule type" value="Genomic_DNA"/>
</dbReference>
<keyword evidence="11" id="KW-1185">Reference proteome</keyword>
<gene>
    <name evidence="9" type="ORF">GIW13_28025</name>
    <name evidence="8" type="ORF">O204_24705</name>
</gene>
<dbReference type="InterPro" id="IPR036365">
    <property type="entry name" value="PGBD-like_sf"/>
</dbReference>
<dbReference type="GeneID" id="45622623"/>
<feature type="signal peptide" evidence="6">
    <location>
        <begin position="1"/>
        <end position="19"/>
    </location>
</feature>
<dbReference type="AlphaFoldDB" id="A0A1I1AB32"/>
<dbReference type="GO" id="GO:0009253">
    <property type="term" value="P:peptidoglycan catabolic process"/>
    <property type="evidence" value="ECO:0007669"/>
    <property type="project" value="InterPro"/>
</dbReference>
<dbReference type="EC" id="3.5.1.28" evidence="3"/>
<accession>A0A1I1AB32</accession>
<protein>
    <recommendedName>
        <fullName evidence="3">N-acetylmuramoyl-L-alanine amidase</fullName>
        <ecNumber evidence="3">3.5.1.28</ecNumber>
    </recommendedName>
</protein>
<dbReference type="Proteomes" id="UP000814078">
    <property type="component" value="Unassembled WGS sequence"/>
</dbReference>
<keyword evidence="5" id="KW-0961">Cell wall biogenesis/degradation</keyword>
<keyword evidence="6" id="KW-0732">Signal</keyword>
<dbReference type="EMBL" id="AVQG01000014">
    <property type="protein sequence ID" value="ERH57725.1"/>
    <property type="molecule type" value="Genomic_DNA"/>
</dbReference>
<dbReference type="Gene3D" id="3.40.80.10">
    <property type="entry name" value="Peptidoglycan recognition protein-like"/>
    <property type="match status" value="1"/>
</dbReference>
<dbReference type="RefSeq" id="WP_021492040.1">
    <property type="nucleotide sequence ID" value="NZ_AVQG01000014.1"/>
</dbReference>
<evidence type="ECO:0000313" key="10">
    <source>
        <dbReference type="Proteomes" id="UP000016504"/>
    </source>
</evidence>
<feature type="chain" id="PRO_5044559369" description="N-acetylmuramoyl-L-alanine amidase" evidence="6">
    <location>
        <begin position="20"/>
        <end position="276"/>
    </location>
</feature>
<organism evidence="8 10">
    <name type="scientific">Pseudomonas simiae</name>
    <dbReference type="NCBI Taxonomy" id="321846"/>
    <lineage>
        <taxon>Bacteria</taxon>
        <taxon>Pseudomonadati</taxon>
        <taxon>Pseudomonadota</taxon>
        <taxon>Gammaproteobacteria</taxon>
        <taxon>Pseudomonadales</taxon>
        <taxon>Pseudomonadaceae</taxon>
        <taxon>Pseudomonas</taxon>
    </lineage>
</organism>
<dbReference type="SUPFAM" id="SSF47090">
    <property type="entry name" value="PGBD-like"/>
    <property type="match status" value="1"/>
</dbReference>
<evidence type="ECO:0000256" key="1">
    <source>
        <dbReference type="ARBA" id="ARBA00001561"/>
    </source>
</evidence>
<dbReference type="GO" id="GO:0071555">
    <property type="term" value="P:cell wall organization"/>
    <property type="evidence" value="ECO:0007669"/>
    <property type="project" value="UniProtKB-KW"/>
</dbReference>
<dbReference type="SUPFAM" id="SSF55846">
    <property type="entry name" value="N-acetylmuramoyl-L-alanine amidase-like"/>
    <property type="match status" value="1"/>
</dbReference>
<dbReference type="PATRIC" id="fig|1390371.3.peg.2649"/>
<dbReference type="PANTHER" id="PTHR30417:SF1">
    <property type="entry name" value="N-ACETYLMURAMOYL-L-ALANINE AMIDASE AMID"/>
    <property type="match status" value="1"/>
</dbReference>
<evidence type="ECO:0000256" key="4">
    <source>
        <dbReference type="ARBA" id="ARBA00022801"/>
    </source>
</evidence>